<evidence type="ECO:0008006" key="3">
    <source>
        <dbReference type="Google" id="ProtNLM"/>
    </source>
</evidence>
<sequence>MFSQEFFRRLVIGAQTGMNISENQIRNLNESFDIINLDRIKFAEIFFVYLKEKNPKFENIFSKIQLEEAKSFMNSARNIALSGAQNVQLEKAIQDFKMECIKICNRTEEIPLLEKAWLFALEEWLGPWYSHRVEESWQKIFQMLYSEETTLQWSR</sequence>
<dbReference type="AlphaFoldDB" id="V6I1Y8"/>
<dbReference type="EMBL" id="AHMT02000009">
    <property type="protein sequence ID" value="EQA64230.1"/>
    <property type="molecule type" value="Genomic_DNA"/>
</dbReference>
<evidence type="ECO:0000313" key="2">
    <source>
        <dbReference type="Proteomes" id="UP000018747"/>
    </source>
</evidence>
<evidence type="ECO:0000313" key="1">
    <source>
        <dbReference type="EMBL" id="EQA64230.1"/>
    </source>
</evidence>
<protein>
    <recommendedName>
        <fullName evidence="3">Globin</fullName>
    </recommendedName>
</protein>
<dbReference type="Proteomes" id="UP000018747">
    <property type="component" value="Unassembled WGS sequence"/>
</dbReference>
<name>V6I1Y8_9LEPT</name>
<dbReference type="InterPro" id="IPR012292">
    <property type="entry name" value="Globin/Proto"/>
</dbReference>
<dbReference type="Gene3D" id="1.10.490.10">
    <property type="entry name" value="Globins"/>
    <property type="match status" value="1"/>
</dbReference>
<accession>V6I1Y8</accession>
<gene>
    <name evidence="1" type="ORF">LEP1GSC062_2771</name>
</gene>
<keyword evidence="2" id="KW-1185">Reference proteome</keyword>
<organism evidence="1 2">
    <name type="scientific">Leptospira alexanderi serovar Manhao 3 str. L 60</name>
    <dbReference type="NCBI Taxonomy" id="1049759"/>
    <lineage>
        <taxon>Bacteria</taxon>
        <taxon>Pseudomonadati</taxon>
        <taxon>Spirochaetota</taxon>
        <taxon>Spirochaetia</taxon>
        <taxon>Leptospirales</taxon>
        <taxon>Leptospiraceae</taxon>
        <taxon>Leptospira</taxon>
    </lineage>
</organism>
<dbReference type="InterPro" id="IPR009050">
    <property type="entry name" value="Globin-like_sf"/>
</dbReference>
<reference evidence="1" key="1">
    <citation type="submission" date="2013-05" db="EMBL/GenBank/DDBJ databases">
        <authorList>
            <person name="Harkins D.M."/>
            <person name="Durkin A.S."/>
            <person name="Brinkac L.M."/>
            <person name="Haft D.H."/>
            <person name="Selengut J.D."/>
            <person name="Sanka R."/>
            <person name="DePew J."/>
            <person name="Purushe J."/>
            <person name="Hartskeerl R.A."/>
            <person name="Ahmed A."/>
            <person name="van der Linden H."/>
            <person name="Goris M.G.A."/>
            <person name="Vinetz J.M."/>
            <person name="Sutton G.G."/>
            <person name="Nierman W.C."/>
            <person name="Fouts D.E."/>
        </authorList>
    </citation>
    <scope>NUCLEOTIDE SEQUENCE [LARGE SCALE GENOMIC DNA]</scope>
    <source>
        <strain evidence="1">L 60</strain>
    </source>
</reference>
<dbReference type="SUPFAM" id="SSF46458">
    <property type="entry name" value="Globin-like"/>
    <property type="match status" value="1"/>
</dbReference>
<dbReference type="GO" id="GO:0019825">
    <property type="term" value="F:oxygen binding"/>
    <property type="evidence" value="ECO:0007669"/>
    <property type="project" value="InterPro"/>
</dbReference>
<comment type="caution">
    <text evidence="1">The sequence shown here is derived from an EMBL/GenBank/DDBJ whole genome shotgun (WGS) entry which is preliminary data.</text>
</comment>
<proteinExistence type="predicted"/>
<dbReference type="GO" id="GO:0020037">
    <property type="term" value="F:heme binding"/>
    <property type="evidence" value="ECO:0007669"/>
    <property type="project" value="InterPro"/>
</dbReference>